<keyword evidence="3" id="KW-1185">Reference proteome</keyword>
<dbReference type="EMBL" id="FOWE01000013">
    <property type="protein sequence ID" value="SFO57852.1"/>
    <property type="molecule type" value="Genomic_DNA"/>
</dbReference>
<dbReference type="GO" id="GO:0003676">
    <property type="term" value="F:nucleic acid binding"/>
    <property type="evidence" value="ECO:0007669"/>
    <property type="project" value="InterPro"/>
</dbReference>
<protein>
    <submittedName>
        <fullName evidence="2">Transposase</fullName>
    </submittedName>
</protein>
<name>A0A1I5IBF1_9ACTN</name>
<dbReference type="InterPro" id="IPR047655">
    <property type="entry name" value="Transpos_IS630-like"/>
</dbReference>
<dbReference type="AlphaFoldDB" id="A0A1I5IBF1"/>
<feature type="domain" description="Tc1-like transposase DDE" evidence="1">
    <location>
        <begin position="4"/>
        <end position="98"/>
    </location>
</feature>
<gene>
    <name evidence="2" type="ORF">SAMN05660359_04463</name>
</gene>
<dbReference type="Proteomes" id="UP000183642">
    <property type="component" value="Unassembled WGS sequence"/>
</dbReference>
<dbReference type="SUPFAM" id="SSF53098">
    <property type="entry name" value="Ribonuclease H-like"/>
    <property type="match status" value="1"/>
</dbReference>
<sequence length="145" mass="16822">MATGKVTEACTERHRHQEFLAFFKQVAAAYPHRQLHVVVDNLSTHKHPAVRAWLERHPRVQLHFTPTSGSWLNLVEAFFLIITRQALRRGNFPTVADLITAIERFIAAWNDRCRPFTWTKDPDTVIAKATDPRRRKTQTTSNTEH</sequence>
<organism evidence="2 3">
    <name type="scientific">Geodermatophilus obscurus</name>
    <dbReference type="NCBI Taxonomy" id="1861"/>
    <lineage>
        <taxon>Bacteria</taxon>
        <taxon>Bacillati</taxon>
        <taxon>Actinomycetota</taxon>
        <taxon>Actinomycetes</taxon>
        <taxon>Geodermatophilales</taxon>
        <taxon>Geodermatophilaceae</taxon>
        <taxon>Geodermatophilus</taxon>
    </lineage>
</organism>
<proteinExistence type="predicted"/>
<dbReference type="InterPro" id="IPR036397">
    <property type="entry name" value="RNaseH_sf"/>
</dbReference>
<dbReference type="InterPro" id="IPR038717">
    <property type="entry name" value="Tc1-like_DDE_dom"/>
</dbReference>
<evidence type="ECO:0000313" key="3">
    <source>
        <dbReference type="Proteomes" id="UP000183642"/>
    </source>
</evidence>
<dbReference type="Gene3D" id="3.30.420.10">
    <property type="entry name" value="Ribonuclease H-like superfamily/Ribonuclease H"/>
    <property type="match status" value="1"/>
</dbReference>
<evidence type="ECO:0000313" key="2">
    <source>
        <dbReference type="EMBL" id="SFO57852.1"/>
    </source>
</evidence>
<accession>A0A1I5IBF1</accession>
<reference evidence="3" key="1">
    <citation type="submission" date="2016-10" db="EMBL/GenBank/DDBJ databases">
        <authorList>
            <person name="Varghese N."/>
            <person name="Submissions S."/>
        </authorList>
    </citation>
    <scope>NUCLEOTIDE SEQUENCE [LARGE SCALE GENOMIC DNA]</scope>
    <source>
        <strain evidence="3">DSM 43161</strain>
    </source>
</reference>
<dbReference type="Pfam" id="PF13358">
    <property type="entry name" value="DDE_3"/>
    <property type="match status" value="1"/>
</dbReference>
<evidence type="ECO:0000259" key="1">
    <source>
        <dbReference type="Pfam" id="PF13358"/>
    </source>
</evidence>
<dbReference type="NCBIfam" id="NF033545">
    <property type="entry name" value="transpos_IS630"/>
    <property type="match status" value="1"/>
</dbReference>
<dbReference type="InterPro" id="IPR012337">
    <property type="entry name" value="RNaseH-like_sf"/>
</dbReference>